<dbReference type="HOGENOM" id="CLU_2496724_0_0_9"/>
<feature type="region of interest" description="Disordered" evidence="1">
    <location>
        <begin position="31"/>
        <end position="86"/>
    </location>
</feature>
<evidence type="ECO:0000256" key="1">
    <source>
        <dbReference type="SAM" id="MobiDB-lite"/>
    </source>
</evidence>
<accession>G8U0Z0</accession>
<evidence type="ECO:0000313" key="3">
    <source>
        <dbReference type="Proteomes" id="UP000005439"/>
    </source>
</evidence>
<gene>
    <name evidence="2" type="ordered locus">Sulac_3081</name>
</gene>
<reference evidence="2 3" key="2">
    <citation type="journal article" date="2012" name="Stand. Genomic Sci.">
        <title>Complete genome sequence of the moderately thermophilic mineral-sulfide-oxidizing firmicute Sulfobacillus acidophilus type strain (NAL(T)).</title>
        <authorList>
            <person name="Anderson I."/>
            <person name="Chertkov O."/>
            <person name="Chen A."/>
            <person name="Saunders E."/>
            <person name="Lapidus A."/>
            <person name="Nolan M."/>
            <person name="Lucas S."/>
            <person name="Hammon N."/>
            <person name="Deshpande S."/>
            <person name="Cheng J.F."/>
            <person name="Han C."/>
            <person name="Tapia R."/>
            <person name="Goodwin L.A."/>
            <person name="Pitluck S."/>
            <person name="Liolios K."/>
            <person name="Pagani I."/>
            <person name="Ivanova N."/>
            <person name="Mikhailova N."/>
            <person name="Pati A."/>
            <person name="Palaniappan K."/>
            <person name="Land M."/>
            <person name="Pan C."/>
            <person name="Rohde M."/>
            <person name="Pukall R."/>
            <person name="Goker M."/>
            <person name="Detter J.C."/>
            <person name="Woyke T."/>
            <person name="Bristow J."/>
            <person name="Eisen J.A."/>
            <person name="Markowitz V."/>
            <person name="Hugenholtz P."/>
            <person name="Kyrpides N.C."/>
            <person name="Klenk H.P."/>
            <person name="Mavromatis K."/>
        </authorList>
    </citation>
    <scope>NUCLEOTIDE SEQUENCE [LARGE SCALE GENOMIC DNA]</scope>
    <source>
        <strain evidence="3">ATCC 700253 / DSM 10332 / NAL</strain>
    </source>
</reference>
<keyword evidence="3" id="KW-1185">Reference proteome</keyword>
<dbReference type="Proteomes" id="UP000005439">
    <property type="component" value="Chromosome"/>
</dbReference>
<proteinExistence type="predicted"/>
<feature type="compositionally biased region" description="Polar residues" evidence="1">
    <location>
        <begin position="69"/>
        <end position="86"/>
    </location>
</feature>
<sequence>MADRHAPDNLKITIRARRDWVARVELPKRLGNPAWPTSARLSTSGWPANTLPSRQRNRGEEMPRKSPIVSDTPSLFDSATSGLTVV</sequence>
<dbReference type="EMBL" id="CP003179">
    <property type="protein sequence ID" value="AEW06535.1"/>
    <property type="molecule type" value="Genomic_DNA"/>
</dbReference>
<dbReference type="KEGG" id="sap:Sulac_3081"/>
<dbReference type="AlphaFoldDB" id="G8U0Z0"/>
<name>G8U0Z0_SULAD</name>
<reference evidence="3" key="1">
    <citation type="submission" date="2011-12" db="EMBL/GenBank/DDBJ databases">
        <title>The complete genome of chromosome of Sulfobacillus acidophilus DSM 10332.</title>
        <authorList>
            <person name="Lucas S."/>
            <person name="Han J."/>
            <person name="Lapidus A."/>
            <person name="Bruce D."/>
            <person name="Goodwin L."/>
            <person name="Pitluck S."/>
            <person name="Peters L."/>
            <person name="Kyrpides N."/>
            <person name="Mavromatis K."/>
            <person name="Ivanova N."/>
            <person name="Mikhailova N."/>
            <person name="Chertkov O."/>
            <person name="Saunders E."/>
            <person name="Detter J.C."/>
            <person name="Tapia R."/>
            <person name="Han C."/>
            <person name="Land M."/>
            <person name="Hauser L."/>
            <person name="Markowitz V."/>
            <person name="Cheng J.-F."/>
            <person name="Hugenholtz P."/>
            <person name="Woyke T."/>
            <person name="Wu D."/>
            <person name="Pukall R."/>
            <person name="Gehrich-Schroeter G."/>
            <person name="Schneider S."/>
            <person name="Klenk H.-P."/>
            <person name="Eisen J.A."/>
        </authorList>
    </citation>
    <scope>NUCLEOTIDE SEQUENCE [LARGE SCALE GENOMIC DNA]</scope>
    <source>
        <strain evidence="3">ATCC 700253 / DSM 10332 / NAL</strain>
    </source>
</reference>
<evidence type="ECO:0000313" key="2">
    <source>
        <dbReference type="EMBL" id="AEW06535.1"/>
    </source>
</evidence>
<organism evidence="2 3">
    <name type="scientific">Sulfobacillus acidophilus (strain ATCC 700253 / DSM 10332 / NAL)</name>
    <dbReference type="NCBI Taxonomy" id="679936"/>
    <lineage>
        <taxon>Bacteria</taxon>
        <taxon>Bacillati</taxon>
        <taxon>Bacillota</taxon>
        <taxon>Clostridia</taxon>
        <taxon>Eubacteriales</taxon>
        <taxon>Clostridiales Family XVII. Incertae Sedis</taxon>
        <taxon>Sulfobacillus</taxon>
    </lineage>
</organism>
<protein>
    <submittedName>
        <fullName evidence="2">Uncharacterized protein</fullName>
    </submittedName>
</protein>
<feature type="compositionally biased region" description="Polar residues" evidence="1">
    <location>
        <begin position="39"/>
        <end position="54"/>
    </location>
</feature>